<proteinExistence type="predicted"/>
<dbReference type="InterPro" id="IPR009081">
    <property type="entry name" value="PP-bd_ACP"/>
</dbReference>
<dbReference type="EMBL" id="ML002938">
    <property type="protein sequence ID" value="RKP35182.1"/>
    <property type="molecule type" value="Genomic_DNA"/>
</dbReference>
<evidence type="ECO:0000256" key="2">
    <source>
        <dbReference type="ARBA" id="ARBA00022553"/>
    </source>
</evidence>
<dbReference type="PROSITE" id="PS50075">
    <property type="entry name" value="CARRIER"/>
    <property type="match status" value="1"/>
</dbReference>
<sequence length="760" mass="84158">IGTVGEIYIGGIGVSPGYINRPDLNQAKFPKNPFTGKGTLYATGDFGRWLPNGEVEYLGRMDNQVKIRGFRIELDEIDYYIAQFPSIQANVTVVRKDDNDDKIIVSYIVPQANVNQTKSTDIDQRHYHRNTCLISDLRGLLKKQLPSYSIPSVFVPLPELPLSTNGKVDKAALPYYKDALKSMISQQYTSVSRDNTSVSAATDPLSEYSPTQNTLNNIWQQTLGLDSMIPLHTNFFELGGHSILATRLGIQVRKRFGIDIPVSLVFQHPTVYSMAAAVDQFAQATSNIVSKPSAIDNTVTRPVSSEHPPVQSSPDPSTEYSNDFATLIDQLPPPLSTIQFNNSDTPFVFPVRIRSGEAPIFFLTGATGFLGAFILAHLLMHFPTATVICLVRAQSPEHAFDRIKSSCINSLLWQTQWDITTSETSTYPDCKIGYGSQRVRVVVGDLAQPRLGISLAEWQSLARGVDAIIHNGALVYWMYPYSKFRSSNVLGTLATIELATSDHVKPLHFVSSISVFNSSHYIQLTRPEDIVLAQAKIGTGVLESDDLEGSRYDLPSGYDQSKWVADKLILEARARGYPCTIIRPGFVVGSSKTGVINSDDFQWRLVKGCIQLGKAPVLDNAINMCPVDYIAEFVVQVVAQPQALDQGTFHIESPSRFSYNDMFDQLRLYGFSIVSIPYSLWCVYIKEATDKSTDNALYPVLQFTQDDMPKNTRLPILDTSHTQVICHTGGIDCPPISSLIGLYLAYMVKVGFITPPTLDS</sequence>
<keyword evidence="6" id="KW-1185">Reference proteome</keyword>
<evidence type="ECO:0000256" key="1">
    <source>
        <dbReference type="ARBA" id="ARBA00022450"/>
    </source>
</evidence>
<dbReference type="GO" id="GO:0031177">
    <property type="term" value="F:phosphopantetheine binding"/>
    <property type="evidence" value="ECO:0007669"/>
    <property type="project" value="InterPro"/>
</dbReference>
<dbReference type="Gene3D" id="2.30.38.10">
    <property type="entry name" value="Luciferase, Domain 3"/>
    <property type="match status" value="1"/>
</dbReference>
<evidence type="ECO:0000313" key="6">
    <source>
        <dbReference type="Proteomes" id="UP000268162"/>
    </source>
</evidence>
<dbReference type="SMART" id="SM00823">
    <property type="entry name" value="PKS_PP"/>
    <property type="match status" value="1"/>
</dbReference>
<organism evidence="5 6">
    <name type="scientific">Dimargaris cristalligena</name>
    <dbReference type="NCBI Taxonomy" id="215637"/>
    <lineage>
        <taxon>Eukaryota</taxon>
        <taxon>Fungi</taxon>
        <taxon>Fungi incertae sedis</taxon>
        <taxon>Zoopagomycota</taxon>
        <taxon>Kickxellomycotina</taxon>
        <taxon>Dimargaritomycetes</taxon>
        <taxon>Dimargaritales</taxon>
        <taxon>Dimargaritaceae</taxon>
        <taxon>Dimargaris</taxon>
    </lineage>
</organism>
<keyword evidence="1" id="KW-0596">Phosphopantetheine</keyword>
<dbReference type="Gene3D" id="3.30.300.30">
    <property type="match status" value="1"/>
</dbReference>
<dbReference type="InterPro" id="IPR036291">
    <property type="entry name" value="NAD(P)-bd_dom_sf"/>
</dbReference>
<dbReference type="AlphaFoldDB" id="A0A4P9ZRA2"/>
<protein>
    <submittedName>
        <fullName evidence="5">Male sterility protein-domain-containing protein</fullName>
    </submittedName>
</protein>
<dbReference type="Pfam" id="PF00550">
    <property type="entry name" value="PP-binding"/>
    <property type="match status" value="1"/>
</dbReference>
<dbReference type="PANTHER" id="PTHR44845:SF1">
    <property type="entry name" value="L-2-AMINOADIPATE REDUCTASE"/>
    <property type="match status" value="1"/>
</dbReference>
<dbReference type="PANTHER" id="PTHR44845">
    <property type="entry name" value="CARRIER DOMAIN-CONTAINING PROTEIN"/>
    <property type="match status" value="1"/>
</dbReference>
<dbReference type="InterPro" id="IPR020806">
    <property type="entry name" value="PKS_PP-bd"/>
</dbReference>
<feature type="domain" description="Carrier" evidence="4">
    <location>
        <begin position="206"/>
        <end position="282"/>
    </location>
</feature>
<dbReference type="NCBIfam" id="TIGR01746">
    <property type="entry name" value="Thioester-redct"/>
    <property type="match status" value="1"/>
</dbReference>
<dbReference type="InterPro" id="IPR013120">
    <property type="entry name" value="FAR_NAD-bd"/>
</dbReference>
<gene>
    <name evidence="5" type="ORF">BJ085DRAFT_6602</name>
</gene>
<evidence type="ECO:0000256" key="3">
    <source>
        <dbReference type="SAM" id="MobiDB-lite"/>
    </source>
</evidence>
<dbReference type="InterPro" id="IPR036736">
    <property type="entry name" value="ACP-like_sf"/>
</dbReference>
<feature type="compositionally biased region" description="Polar residues" evidence="3">
    <location>
        <begin position="310"/>
        <end position="319"/>
    </location>
</feature>
<dbReference type="Proteomes" id="UP000268162">
    <property type="component" value="Unassembled WGS sequence"/>
</dbReference>
<reference evidence="6" key="1">
    <citation type="journal article" date="2018" name="Nat. Microbiol.">
        <title>Leveraging single-cell genomics to expand the fungal tree of life.</title>
        <authorList>
            <person name="Ahrendt S.R."/>
            <person name="Quandt C.A."/>
            <person name="Ciobanu D."/>
            <person name="Clum A."/>
            <person name="Salamov A."/>
            <person name="Andreopoulos B."/>
            <person name="Cheng J.F."/>
            <person name="Woyke T."/>
            <person name="Pelin A."/>
            <person name="Henrissat B."/>
            <person name="Reynolds N.K."/>
            <person name="Benny G.L."/>
            <person name="Smith M.E."/>
            <person name="James T.Y."/>
            <person name="Grigoriev I.V."/>
        </authorList>
    </citation>
    <scope>NUCLEOTIDE SEQUENCE [LARGE SCALE GENOMIC DNA]</scope>
    <source>
        <strain evidence="6">RSA 468</strain>
    </source>
</reference>
<dbReference type="CDD" id="cd05235">
    <property type="entry name" value="SDR_e1"/>
    <property type="match status" value="1"/>
</dbReference>
<accession>A0A4P9ZRA2</accession>
<dbReference type="Pfam" id="PF07993">
    <property type="entry name" value="NAD_binding_4"/>
    <property type="match status" value="1"/>
</dbReference>
<name>A0A4P9ZRA2_9FUNG</name>
<dbReference type="Gene3D" id="3.40.50.720">
    <property type="entry name" value="NAD(P)-binding Rossmann-like Domain"/>
    <property type="match status" value="1"/>
</dbReference>
<dbReference type="SUPFAM" id="SSF47336">
    <property type="entry name" value="ACP-like"/>
    <property type="match status" value="1"/>
</dbReference>
<evidence type="ECO:0000259" key="4">
    <source>
        <dbReference type="PROSITE" id="PS50075"/>
    </source>
</evidence>
<dbReference type="InterPro" id="IPR045851">
    <property type="entry name" value="AMP-bd_C_sf"/>
</dbReference>
<feature type="region of interest" description="Disordered" evidence="3">
    <location>
        <begin position="298"/>
        <end position="319"/>
    </location>
</feature>
<feature type="non-terminal residue" evidence="5">
    <location>
        <position position="760"/>
    </location>
</feature>
<dbReference type="STRING" id="215637.A0A4P9ZRA2"/>
<keyword evidence="2" id="KW-0597">Phosphoprotein</keyword>
<evidence type="ECO:0000313" key="5">
    <source>
        <dbReference type="EMBL" id="RKP35182.1"/>
    </source>
</evidence>
<feature type="non-terminal residue" evidence="5">
    <location>
        <position position="1"/>
    </location>
</feature>
<dbReference type="SUPFAM" id="SSF51735">
    <property type="entry name" value="NAD(P)-binding Rossmann-fold domains"/>
    <property type="match status" value="1"/>
</dbReference>
<dbReference type="SUPFAM" id="SSF56801">
    <property type="entry name" value="Acetyl-CoA synthetase-like"/>
    <property type="match status" value="1"/>
</dbReference>
<dbReference type="Gene3D" id="1.10.1200.10">
    <property type="entry name" value="ACP-like"/>
    <property type="match status" value="1"/>
</dbReference>
<dbReference type="InterPro" id="IPR010080">
    <property type="entry name" value="Thioester_reductase-like_dom"/>
</dbReference>